<keyword evidence="7" id="KW-0812">Transmembrane</keyword>
<name>A0A5K7ZSS8_9BACT</name>
<evidence type="ECO:0000256" key="4">
    <source>
        <dbReference type="ARBA" id="ARBA00022553"/>
    </source>
</evidence>
<evidence type="ECO:0000256" key="1">
    <source>
        <dbReference type="ARBA" id="ARBA00000085"/>
    </source>
</evidence>
<dbReference type="GO" id="GO:0030295">
    <property type="term" value="F:protein kinase activator activity"/>
    <property type="evidence" value="ECO:0007669"/>
    <property type="project" value="TreeGrafter"/>
</dbReference>
<keyword evidence="7" id="KW-0472">Membrane</keyword>
<keyword evidence="4" id="KW-0597">Phosphoprotein</keyword>
<dbReference type="Gene3D" id="6.10.340.10">
    <property type="match status" value="1"/>
</dbReference>
<dbReference type="Gene3D" id="3.30.565.10">
    <property type="entry name" value="Histidine kinase-like ATPase, C-terminal domain"/>
    <property type="match status" value="1"/>
</dbReference>
<evidence type="ECO:0000313" key="10">
    <source>
        <dbReference type="EMBL" id="BBO83260.1"/>
    </source>
</evidence>
<keyword evidence="5" id="KW-0808">Transferase</keyword>
<evidence type="ECO:0000259" key="9">
    <source>
        <dbReference type="PROSITE" id="PS50885"/>
    </source>
</evidence>
<dbReference type="SMART" id="SM00065">
    <property type="entry name" value="GAF"/>
    <property type="match status" value="1"/>
</dbReference>
<protein>
    <recommendedName>
        <fullName evidence="3">histidine kinase</fullName>
        <ecNumber evidence="3">2.7.13.3</ecNumber>
    </recommendedName>
</protein>
<dbReference type="SUPFAM" id="SSF55874">
    <property type="entry name" value="ATPase domain of HSP90 chaperone/DNA topoisomerase II/histidine kinase"/>
    <property type="match status" value="1"/>
</dbReference>
<feature type="transmembrane region" description="Helical" evidence="7">
    <location>
        <begin position="153"/>
        <end position="170"/>
    </location>
</feature>
<dbReference type="EC" id="2.7.13.3" evidence="3"/>
<keyword evidence="7" id="KW-1133">Transmembrane helix</keyword>
<dbReference type="InterPro" id="IPR050351">
    <property type="entry name" value="BphY/WalK/GraS-like"/>
</dbReference>
<dbReference type="SUPFAM" id="SSF55781">
    <property type="entry name" value="GAF domain-like"/>
    <property type="match status" value="1"/>
</dbReference>
<feature type="domain" description="Histidine kinase" evidence="8">
    <location>
        <begin position="504"/>
        <end position="709"/>
    </location>
</feature>
<dbReference type="EMBL" id="AP021876">
    <property type="protein sequence ID" value="BBO83260.1"/>
    <property type="molecule type" value="Genomic_DNA"/>
</dbReference>
<sequence length="713" mass="78947">MVTLTIFIAVITPQQRKTFIDQLESKATSVALSLQDATAGAAINEDYASVISSAQTMLEGDPAVDFVIVMRNDGYALVIEQNSWRVDEQADAYWLKRERVTSGKIATVPLFNRRVFHYAKPFDYSGIQWGWIHAGLSLKDYDRNIYSLTKSTLILAVGCIVFSLIISWFYSRHVVRPVLRLRGVVRQIADGDLSVRVDHMRRDELGSLADSVNTMTDALLRRDLILESIRYAAQLFLHSSDWKTAIGLVLTKIGMAAGASRAYVFENQMDDKGRLCAFQRYEWTADGVDSQLNDPEQQGLPYTDSGFGRLAEILGANEIVSGIVTEMSEDERALIEPYGVRSLIVIPVFAEGSWWGNIGLNDCNRERIWTDAEKDSLRAGADMLGATIARQRVQEKLLESKETLEQRVWERTRELEIQIAAKEKAMQDLAETQSSLLEVSRAAGMAEVATGVLHNVGNVLNSANVSCTLLTDQLRESRVGNLARVADMISESGGNLAHFFSEDPRGRQIPQYLASLAVALSDEHEMMRRETEAIQGRIGHIKEIVAMQQSYGRVSGVSETISAEQLMEDALKLNAGGLTRHKVSVHRQYDSIPPITVDKHAVLQILLNLINNAKYACTESGEEEKIITLKIRNQNSDRIRMQVEDNGVGISQENMIHIFRHGFTTKKSGHGFGLHSGALAARKLGGSLSASSNGSGCGATFILELPCRPGEKV</sequence>
<dbReference type="InterPro" id="IPR036890">
    <property type="entry name" value="HATPase_C_sf"/>
</dbReference>
<dbReference type="Gene3D" id="3.30.450.40">
    <property type="match status" value="1"/>
</dbReference>
<dbReference type="PRINTS" id="PR00344">
    <property type="entry name" value="BCTRLSENSOR"/>
</dbReference>
<dbReference type="Pfam" id="PF02518">
    <property type="entry name" value="HATPase_c"/>
    <property type="match status" value="1"/>
</dbReference>
<comment type="catalytic activity">
    <reaction evidence="1">
        <text>ATP + protein L-histidine = ADP + protein N-phospho-L-histidine.</text>
        <dbReference type="EC" id="2.7.13.3"/>
    </reaction>
</comment>
<dbReference type="SUPFAM" id="SSF158472">
    <property type="entry name" value="HAMP domain-like"/>
    <property type="match status" value="1"/>
</dbReference>
<evidence type="ECO:0000256" key="3">
    <source>
        <dbReference type="ARBA" id="ARBA00012438"/>
    </source>
</evidence>
<feature type="domain" description="HAMP" evidence="9">
    <location>
        <begin position="172"/>
        <end position="224"/>
    </location>
</feature>
<dbReference type="InterPro" id="IPR003018">
    <property type="entry name" value="GAF"/>
</dbReference>
<evidence type="ECO:0000256" key="5">
    <source>
        <dbReference type="ARBA" id="ARBA00022679"/>
    </source>
</evidence>
<dbReference type="CDD" id="cd06225">
    <property type="entry name" value="HAMP"/>
    <property type="match status" value="1"/>
</dbReference>
<dbReference type="SMART" id="SM00304">
    <property type="entry name" value="HAMP"/>
    <property type="match status" value="1"/>
</dbReference>
<keyword evidence="6" id="KW-0418">Kinase</keyword>
<dbReference type="GO" id="GO:0016020">
    <property type="term" value="C:membrane"/>
    <property type="evidence" value="ECO:0007669"/>
    <property type="project" value="UniProtKB-SubCell"/>
</dbReference>
<dbReference type="InterPro" id="IPR003660">
    <property type="entry name" value="HAMP_dom"/>
</dbReference>
<dbReference type="GO" id="GO:0004673">
    <property type="term" value="F:protein histidine kinase activity"/>
    <property type="evidence" value="ECO:0007669"/>
    <property type="project" value="UniProtKB-EC"/>
</dbReference>
<evidence type="ECO:0000256" key="2">
    <source>
        <dbReference type="ARBA" id="ARBA00004370"/>
    </source>
</evidence>
<dbReference type="InterPro" id="IPR029016">
    <property type="entry name" value="GAF-like_dom_sf"/>
</dbReference>
<dbReference type="PANTHER" id="PTHR42878">
    <property type="entry name" value="TWO-COMPONENT HISTIDINE KINASE"/>
    <property type="match status" value="1"/>
</dbReference>
<dbReference type="PROSITE" id="PS50109">
    <property type="entry name" value="HIS_KIN"/>
    <property type="match status" value="1"/>
</dbReference>
<comment type="subcellular location">
    <subcellularLocation>
        <location evidence="2">Membrane</location>
    </subcellularLocation>
</comment>
<dbReference type="GO" id="GO:0007234">
    <property type="term" value="P:osmosensory signaling via phosphorelay pathway"/>
    <property type="evidence" value="ECO:0007669"/>
    <property type="project" value="TreeGrafter"/>
</dbReference>
<dbReference type="SMART" id="SM00387">
    <property type="entry name" value="HATPase_c"/>
    <property type="match status" value="1"/>
</dbReference>
<accession>A0A5K7ZSS8</accession>
<dbReference type="Gene3D" id="1.10.287.130">
    <property type="match status" value="1"/>
</dbReference>
<evidence type="ECO:0000313" key="11">
    <source>
        <dbReference type="Proteomes" id="UP000425960"/>
    </source>
</evidence>
<dbReference type="InterPro" id="IPR005467">
    <property type="entry name" value="His_kinase_dom"/>
</dbReference>
<dbReference type="KEGG" id="dov:DSCO28_38260"/>
<evidence type="ECO:0000256" key="6">
    <source>
        <dbReference type="ARBA" id="ARBA00022777"/>
    </source>
</evidence>
<dbReference type="InterPro" id="IPR003594">
    <property type="entry name" value="HATPase_dom"/>
</dbReference>
<reference evidence="10 11" key="1">
    <citation type="submission" date="2019-11" db="EMBL/GenBank/DDBJ databases">
        <title>Comparative genomics of hydrocarbon-degrading Desulfosarcina strains.</title>
        <authorList>
            <person name="Watanabe M."/>
            <person name="Kojima H."/>
            <person name="Fukui M."/>
        </authorList>
    </citation>
    <scope>NUCLEOTIDE SEQUENCE [LARGE SCALE GENOMIC DNA]</scope>
    <source>
        <strain evidence="10 11">28bB2T</strain>
    </source>
</reference>
<organism evidence="10 11">
    <name type="scientific">Desulfosarcina ovata subsp. sediminis</name>
    <dbReference type="NCBI Taxonomy" id="885957"/>
    <lineage>
        <taxon>Bacteria</taxon>
        <taxon>Pseudomonadati</taxon>
        <taxon>Thermodesulfobacteriota</taxon>
        <taxon>Desulfobacteria</taxon>
        <taxon>Desulfobacterales</taxon>
        <taxon>Desulfosarcinaceae</taxon>
        <taxon>Desulfosarcina</taxon>
    </lineage>
</organism>
<gene>
    <name evidence="10" type="ORF">DSCO28_38260</name>
</gene>
<dbReference type="Pfam" id="PF00672">
    <property type="entry name" value="HAMP"/>
    <property type="match status" value="1"/>
</dbReference>
<dbReference type="PROSITE" id="PS50885">
    <property type="entry name" value="HAMP"/>
    <property type="match status" value="1"/>
</dbReference>
<dbReference type="GO" id="GO:0000156">
    <property type="term" value="F:phosphorelay response regulator activity"/>
    <property type="evidence" value="ECO:0007669"/>
    <property type="project" value="TreeGrafter"/>
</dbReference>
<dbReference type="Proteomes" id="UP000425960">
    <property type="component" value="Chromosome"/>
</dbReference>
<evidence type="ECO:0000259" key="8">
    <source>
        <dbReference type="PROSITE" id="PS50109"/>
    </source>
</evidence>
<dbReference type="PANTHER" id="PTHR42878:SF14">
    <property type="entry name" value="OSMOLARITY TWO-COMPONENT SYSTEM PROTEIN SSK1"/>
    <property type="match status" value="1"/>
</dbReference>
<proteinExistence type="predicted"/>
<dbReference type="Pfam" id="PF01590">
    <property type="entry name" value="GAF"/>
    <property type="match status" value="1"/>
</dbReference>
<evidence type="ECO:0000256" key="7">
    <source>
        <dbReference type="SAM" id="Phobius"/>
    </source>
</evidence>
<dbReference type="AlphaFoldDB" id="A0A5K7ZSS8"/>
<dbReference type="InterPro" id="IPR004358">
    <property type="entry name" value="Sig_transdc_His_kin-like_C"/>
</dbReference>